<dbReference type="EMBL" id="BOPG01000096">
    <property type="protein sequence ID" value="GIJ63515.1"/>
    <property type="molecule type" value="Genomic_DNA"/>
</dbReference>
<evidence type="ECO:0000313" key="1">
    <source>
        <dbReference type="EMBL" id="GIJ63515.1"/>
    </source>
</evidence>
<dbReference type="RefSeq" id="WP_204010185.1">
    <property type="nucleotide sequence ID" value="NZ_BOPG01000096.1"/>
</dbReference>
<proteinExistence type="predicted"/>
<reference evidence="1" key="1">
    <citation type="submission" date="2021-01" db="EMBL/GenBank/DDBJ databases">
        <title>Whole genome shotgun sequence of Virgisporangium aurantiacum NBRC 16421.</title>
        <authorList>
            <person name="Komaki H."/>
            <person name="Tamura T."/>
        </authorList>
    </citation>
    <scope>NUCLEOTIDE SEQUENCE</scope>
    <source>
        <strain evidence="1">NBRC 16421</strain>
    </source>
</reference>
<organism evidence="1 2">
    <name type="scientific">Virgisporangium aurantiacum</name>
    <dbReference type="NCBI Taxonomy" id="175570"/>
    <lineage>
        <taxon>Bacteria</taxon>
        <taxon>Bacillati</taxon>
        <taxon>Actinomycetota</taxon>
        <taxon>Actinomycetes</taxon>
        <taxon>Micromonosporales</taxon>
        <taxon>Micromonosporaceae</taxon>
        <taxon>Virgisporangium</taxon>
    </lineage>
</organism>
<evidence type="ECO:0000313" key="2">
    <source>
        <dbReference type="Proteomes" id="UP000612585"/>
    </source>
</evidence>
<dbReference type="AlphaFoldDB" id="A0A8J3ZLB0"/>
<name>A0A8J3ZLB0_9ACTN</name>
<comment type="caution">
    <text evidence="1">The sequence shown here is derived from an EMBL/GenBank/DDBJ whole genome shotgun (WGS) entry which is preliminary data.</text>
</comment>
<dbReference type="Proteomes" id="UP000612585">
    <property type="component" value="Unassembled WGS sequence"/>
</dbReference>
<gene>
    <name evidence="1" type="ORF">Vau01_110310</name>
</gene>
<accession>A0A8J3ZLB0</accession>
<keyword evidence="2" id="KW-1185">Reference proteome</keyword>
<protein>
    <submittedName>
        <fullName evidence="1">Uncharacterized protein</fullName>
    </submittedName>
</protein>
<sequence>MVERPTARWREQVAEEKAGLASGALDPDDAFAVELWPEPMIQETDEVLECFDIAVADLVEHRFEAAPDAEIFEVIRRVENVLDEAGIDVDALAARHRGQRLMLSRSS</sequence>